<reference evidence="2 3" key="1">
    <citation type="submission" date="2021-05" db="EMBL/GenBank/DDBJ databases">
        <title>A Polyphasic approach of four new species of the genus Ohtaekwangia: Ohtaekwangia histidinii sp. nov., Ohtaekwangia cretensis sp. nov., Ohtaekwangia indiensis sp. nov., Ohtaekwangia reichenbachii sp. nov. from diverse environment.</title>
        <authorList>
            <person name="Octaviana S."/>
        </authorList>
    </citation>
    <scope>NUCLEOTIDE SEQUENCE [LARGE SCALE GENOMIC DNA]</scope>
    <source>
        <strain evidence="2 3">PWU4</strain>
    </source>
</reference>
<dbReference type="RefSeq" id="WP_254160331.1">
    <property type="nucleotide sequence ID" value="NZ_JAHESF010000002.1"/>
</dbReference>
<dbReference type="AlphaFoldDB" id="A0AAP2DGE2"/>
<organism evidence="2 3">
    <name type="scientific">Chryseosolibacter histidini</name>
    <dbReference type="NCBI Taxonomy" id="2782349"/>
    <lineage>
        <taxon>Bacteria</taxon>
        <taxon>Pseudomonadati</taxon>
        <taxon>Bacteroidota</taxon>
        <taxon>Cytophagia</taxon>
        <taxon>Cytophagales</taxon>
        <taxon>Chryseotaleaceae</taxon>
        <taxon>Chryseosolibacter</taxon>
    </lineage>
</organism>
<name>A0AAP2DGE2_9BACT</name>
<accession>A0AAP2DGE2</accession>
<dbReference type="EMBL" id="JAHESF010000002">
    <property type="protein sequence ID" value="MBT1695711.1"/>
    <property type="molecule type" value="Genomic_DNA"/>
</dbReference>
<keyword evidence="1" id="KW-0472">Membrane</keyword>
<sequence length="377" mass="43716">MKFYLIVILCLIIPFRYKTFAHPDLYTQAPHGKADLKQPQRSGHSDSIGMPVALSSDQVLLEYVKVLKEDTEKHRLYVEEYYDRFFYTVTALVTVAGGILVFFGVRTLKETQSRFEELFARQSKTRLEKLWNEKSGAMDKKIDEFITEVQNKFVQLNIELNEKRSRDEAQSEEIAELNVAVVGLKKMSTLRVKKSYTLLEYEAPDGNRVMYVTTQEVVCTSDEPVREIVEKIKVDEPGIVELIHWNQSDNIDPQIQMEKSKCEVKLLFKNPLMRTDPPFEKVIKARLKNAFSKVHESWTISPSYVSDEELLELRLPAARHCKEISVEKVDYDGAEKIYCKISKLNDGGNHNRYLIHLPSGEITSRYVIHWVFEEPIT</sequence>
<feature type="transmembrane region" description="Helical" evidence="1">
    <location>
        <begin position="85"/>
        <end position="105"/>
    </location>
</feature>
<dbReference type="Proteomes" id="UP001319200">
    <property type="component" value="Unassembled WGS sequence"/>
</dbReference>
<keyword evidence="1" id="KW-1133">Transmembrane helix</keyword>
<keyword evidence="3" id="KW-1185">Reference proteome</keyword>
<comment type="caution">
    <text evidence="2">The sequence shown here is derived from an EMBL/GenBank/DDBJ whole genome shotgun (WGS) entry which is preliminary data.</text>
</comment>
<keyword evidence="1" id="KW-0812">Transmembrane</keyword>
<proteinExistence type="predicted"/>
<evidence type="ECO:0000313" key="3">
    <source>
        <dbReference type="Proteomes" id="UP001319200"/>
    </source>
</evidence>
<gene>
    <name evidence="2" type="ORF">KK083_02405</name>
</gene>
<evidence type="ECO:0000313" key="2">
    <source>
        <dbReference type="EMBL" id="MBT1695711.1"/>
    </source>
</evidence>
<evidence type="ECO:0000256" key="1">
    <source>
        <dbReference type="SAM" id="Phobius"/>
    </source>
</evidence>
<protein>
    <submittedName>
        <fullName evidence="2">Uncharacterized protein</fullName>
    </submittedName>
</protein>